<name>A0A0C3C2F4_HEBCY</name>
<organism evidence="1 2">
    <name type="scientific">Hebeloma cylindrosporum</name>
    <dbReference type="NCBI Taxonomy" id="76867"/>
    <lineage>
        <taxon>Eukaryota</taxon>
        <taxon>Fungi</taxon>
        <taxon>Dikarya</taxon>
        <taxon>Basidiomycota</taxon>
        <taxon>Agaricomycotina</taxon>
        <taxon>Agaricomycetes</taxon>
        <taxon>Agaricomycetidae</taxon>
        <taxon>Agaricales</taxon>
        <taxon>Agaricineae</taxon>
        <taxon>Hymenogastraceae</taxon>
        <taxon>Hebeloma</taxon>
    </lineage>
</organism>
<sequence length="53" mass="6199">MQMMQHWNFSLPYLRSTATLSIPLTNMGFLRPITRLITDWAIFRATLLCQLGE</sequence>
<proteinExistence type="predicted"/>
<reference evidence="1 2" key="1">
    <citation type="submission" date="2014-04" db="EMBL/GenBank/DDBJ databases">
        <authorList>
            <consortium name="DOE Joint Genome Institute"/>
            <person name="Kuo A."/>
            <person name="Gay G."/>
            <person name="Dore J."/>
            <person name="Kohler A."/>
            <person name="Nagy L.G."/>
            <person name="Floudas D."/>
            <person name="Copeland A."/>
            <person name="Barry K.W."/>
            <person name="Cichocki N."/>
            <person name="Veneault-Fourrey C."/>
            <person name="LaButti K."/>
            <person name="Lindquist E.A."/>
            <person name="Lipzen A."/>
            <person name="Lundell T."/>
            <person name="Morin E."/>
            <person name="Murat C."/>
            <person name="Sun H."/>
            <person name="Tunlid A."/>
            <person name="Henrissat B."/>
            <person name="Grigoriev I.V."/>
            <person name="Hibbett D.S."/>
            <person name="Martin F."/>
            <person name="Nordberg H.P."/>
            <person name="Cantor M.N."/>
            <person name="Hua S.X."/>
        </authorList>
    </citation>
    <scope>NUCLEOTIDE SEQUENCE [LARGE SCALE GENOMIC DNA]</scope>
    <source>
        <strain evidence="2">h7</strain>
    </source>
</reference>
<dbReference type="AlphaFoldDB" id="A0A0C3C2F4"/>
<dbReference type="EMBL" id="KN831795">
    <property type="protein sequence ID" value="KIM37801.1"/>
    <property type="molecule type" value="Genomic_DNA"/>
</dbReference>
<protein>
    <submittedName>
        <fullName evidence="1">Uncharacterized protein</fullName>
    </submittedName>
</protein>
<evidence type="ECO:0000313" key="2">
    <source>
        <dbReference type="Proteomes" id="UP000053424"/>
    </source>
</evidence>
<gene>
    <name evidence="1" type="ORF">M413DRAFT_255945</name>
</gene>
<dbReference type="Proteomes" id="UP000053424">
    <property type="component" value="Unassembled WGS sequence"/>
</dbReference>
<accession>A0A0C3C2F4</accession>
<evidence type="ECO:0000313" key="1">
    <source>
        <dbReference type="EMBL" id="KIM37801.1"/>
    </source>
</evidence>
<reference evidence="2" key="2">
    <citation type="submission" date="2015-01" db="EMBL/GenBank/DDBJ databases">
        <title>Evolutionary Origins and Diversification of the Mycorrhizal Mutualists.</title>
        <authorList>
            <consortium name="DOE Joint Genome Institute"/>
            <consortium name="Mycorrhizal Genomics Consortium"/>
            <person name="Kohler A."/>
            <person name="Kuo A."/>
            <person name="Nagy L.G."/>
            <person name="Floudas D."/>
            <person name="Copeland A."/>
            <person name="Barry K.W."/>
            <person name="Cichocki N."/>
            <person name="Veneault-Fourrey C."/>
            <person name="LaButti K."/>
            <person name="Lindquist E.A."/>
            <person name="Lipzen A."/>
            <person name="Lundell T."/>
            <person name="Morin E."/>
            <person name="Murat C."/>
            <person name="Riley R."/>
            <person name="Ohm R."/>
            <person name="Sun H."/>
            <person name="Tunlid A."/>
            <person name="Henrissat B."/>
            <person name="Grigoriev I.V."/>
            <person name="Hibbett D.S."/>
            <person name="Martin F."/>
        </authorList>
    </citation>
    <scope>NUCLEOTIDE SEQUENCE [LARGE SCALE GENOMIC DNA]</scope>
    <source>
        <strain evidence="2">h7</strain>
    </source>
</reference>
<keyword evidence="2" id="KW-1185">Reference proteome</keyword>
<dbReference type="HOGENOM" id="CLU_3068912_0_0_1"/>